<dbReference type="Pfam" id="PF07707">
    <property type="entry name" value="BACK"/>
    <property type="match status" value="1"/>
</dbReference>
<keyword evidence="2" id="KW-0677">Repeat</keyword>
<proteinExistence type="predicted"/>
<name>A0A812CXH2_ACAPH</name>
<accession>A0A812CXH2</accession>
<gene>
    <name evidence="4" type="ORF">SPHA_41984</name>
</gene>
<dbReference type="InterPro" id="IPR000210">
    <property type="entry name" value="BTB/POZ_dom"/>
</dbReference>
<evidence type="ECO:0000256" key="1">
    <source>
        <dbReference type="ARBA" id="ARBA00022441"/>
    </source>
</evidence>
<dbReference type="Proteomes" id="UP000597762">
    <property type="component" value="Unassembled WGS sequence"/>
</dbReference>
<dbReference type="InterPro" id="IPR006652">
    <property type="entry name" value="Kelch_1"/>
</dbReference>
<keyword evidence="5" id="KW-1185">Reference proteome</keyword>
<dbReference type="SUPFAM" id="SSF54695">
    <property type="entry name" value="POZ domain"/>
    <property type="match status" value="1"/>
</dbReference>
<protein>
    <recommendedName>
        <fullName evidence="3">BTB domain-containing protein</fullName>
    </recommendedName>
</protein>
<keyword evidence="1" id="KW-0880">Kelch repeat</keyword>
<dbReference type="PRINTS" id="PR00501">
    <property type="entry name" value="KELCHREPEAT"/>
</dbReference>
<dbReference type="InterPro" id="IPR017096">
    <property type="entry name" value="BTB-kelch_protein"/>
</dbReference>
<comment type="caution">
    <text evidence="4">The sequence shown here is derived from an EMBL/GenBank/DDBJ whole genome shotgun (WGS) entry which is preliminary data.</text>
</comment>
<dbReference type="SMART" id="SM00225">
    <property type="entry name" value="BTB"/>
    <property type="match status" value="1"/>
</dbReference>
<dbReference type="InterPro" id="IPR011705">
    <property type="entry name" value="BACK"/>
</dbReference>
<dbReference type="Pfam" id="PF01344">
    <property type="entry name" value="Kelch_1"/>
    <property type="match status" value="3"/>
</dbReference>
<dbReference type="AlphaFoldDB" id="A0A812CXH2"/>
<dbReference type="OrthoDB" id="45365at2759"/>
<dbReference type="EMBL" id="CAHIKZ030002029">
    <property type="protein sequence ID" value="CAE1279817.1"/>
    <property type="molecule type" value="Genomic_DNA"/>
</dbReference>
<dbReference type="PROSITE" id="PS50097">
    <property type="entry name" value="BTB"/>
    <property type="match status" value="1"/>
</dbReference>
<dbReference type="PIRSF" id="PIRSF037037">
    <property type="entry name" value="Kelch-like_protein_gigaxonin"/>
    <property type="match status" value="1"/>
</dbReference>
<dbReference type="SUPFAM" id="SSF117281">
    <property type="entry name" value="Kelch motif"/>
    <property type="match status" value="2"/>
</dbReference>
<dbReference type="Pfam" id="PF24681">
    <property type="entry name" value="Kelch_KLHDC2_KLHL20_DRC7"/>
    <property type="match status" value="1"/>
</dbReference>
<dbReference type="Gene3D" id="1.25.40.420">
    <property type="match status" value="1"/>
</dbReference>
<dbReference type="Gene3D" id="2.120.10.80">
    <property type="entry name" value="Kelch-type beta propeller"/>
    <property type="match status" value="2"/>
</dbReference>
<dbReference type="SMART" id="SM00612">
    <property type="entry name" value="Kelch"/>
    <property type="match status" value="6"/>
</dbReference>
<evidence type="ECO:0000313" key="4">
    <source>
        <dbReference type="EMBL" id="CAE1279817.1"/>
    </source>
</evidence>
<evidence type="ECO:0000256" key="2">
    <source>
        <dbReference type="ARBA" id="ARBA00022737"/>
    </source>
</evidence>
<dbReference type="Pfam" id="PF00651">
    <property type="entry name" value="BTB"/>
    <property type="match status" value="1"/>
</dbReference>
<sequence length="561" mass="63546">MASLVSSPGPFLCPTAIFLINIDAYNSRLLLLYLNFCCLCVASDRLLFPLLWRQQQLCDVVLSVDGHQFHAHKIVLAGCSPYLRAMFTNGMLESDKDWVEIRGTDHQTMALNKKFMYCGSIEITVENVQTILQGASLLGLHSLRNLCAHFLQSQLTASNCLGIHYFADMYTCLELEATARHFIYQNFLDVIRTEEYLQLSEERLLDLLSSDKLQAIKLTLLDMEYLENIVRQSEWVRDCPKCQVQVSRALLMKQDNKGLELITPRAQPPSIYVVGGRNSIDSQLNSVERYDFLMDQWSMVPSMNIARTAVGATSYSGMLYAVGGECAMPDSPDDTLYLRCVECYDPIIKQWVFKAELKIARSFIAMAAVGGYLYAVGGEDRSCSYNIVEKYDPRKDVWMFGPSLKRRRAGAGVTVCDGKIFVAGGYDKSLHMDRASVECFDPETDEWTLVAEMEKPRSGLVLMTVDHFIYAFGGRCRHTDRYFDIVERYNTVTRQWNNITPMNTPRAWPGVTVFDGRIYVLGGFDGSSRLRTAEMYDPETNRWTYINSMITPRAGCSSAVV</sequence>
<feature type="domain" description="BTB" evidence="3">
    <location>
        <begin position="58"/>
        <end position="125"/>
    </location>
</feature>
<evidence type="ECO:0000259" key="3">
    <source>
        <dbReference type="PROSITE" id="PS50097"/>
    </source>
</evidence>
<dbReference type="InterPro" id="IPR015915">
    <property type="entry name" value="Kelch-typ_b-propeller"/>
</dbReference>
<dbReference type="PANTHER" id="PTHR45632:SF3">
    <property type="entry name" value="KELCH-LIKE PROTEIN 32"/>
    <property type="match status" value="1"/>
</dbReference>
<organism evidence="4 5">
    <name type="scientific">Acanthosepion pharaonis</name>
    <name type="common">Pharaoh cuttlefish</name>
    <name type="synonym">Sepia pharaonis</name>
    <dbReference type="NCBI Taxonomy" id="158019"/>
    <lineage>
        <taxon>Eukaryota</taxon>
        <taxon>Metazoa</taxon>
        <taxon>Spiralia</taxon>
        <taxon>Lophotrochozoa</taxon>
        <taxon>Mollusca</taxon>
        <taxon>Cephalopoda</taxon>
        <taxon>Coleoidea</taxon>
        <taxon>Decapodiformes</taxon>
        <taxon>Sepiida</taxon>
        <taxon>Sepiina</taxon>
        <taxon>Sepiidae</taxon>
        <taxon>Acanthosepion</taxon>
    </lineage>
</organism>
<reference evidence="4" key="1">
    <citation type="submission" date="2021-01" db="EMBL/GenBank/DDBJ databases">
        <authorList>
            <person name="Li R."/>
            <person name="Bekaert M."/>
        </authorList>
    </citation>
    <scope>NUCLEOTIDE SEQUENCE</scope>
    <source>
        <strain evidence="4">Farmed</strain>
    </source>
</reference>
<dbReference type="Gene3D" id="3.30.710.10">
    <property type="entry name" value="Potassium Channel Kv1.1, Chain A"/>
    <property type="match status" value="1"/>
</dbReference>
<dbReference type="SMART" id="SM00875">
    <property type="entry name" value="BACK"/>
    <property type="match status" value="1"/>
</dbReference>
<dbReference type="InterPro" id="IPR011333">
    <property type="entry name" value="SKP1/BTB/POZ_sf"/>
</dbReference>
<evidence type="ECO:0000313" key="5">
    <source>
        <dbReference type="Proteomes" id="UP000597762"/>
    </source>
</evidence>
<dbReference type="PANTHER" id="PTHR45632">
    <property type="entry name" value="LD33804P"/>
    <property type="match status" value="1"/>
</dbReference>